<gene>
    <name evidence="2" type="ORF">CB0940_06376</name>
    <name evidence="3" type="ORF">RHO25_003619</name>
</gene>
<dbReference type="OrthoDB" id="5300765at2759"/>
<reference evidence="3 5" key="2">
    <citation type="submission" date="2023-09" db="EMBL/GenBank/DDBJ databases">
        <title>Complete-Gapless Cercospora beticola genome.</title>
        <authorList>
            <person name="Wyatt N.A."/>
            <person name="Spanner R.E."/>
            <person name="Bolton M.D."/>
        </authorList>
    </citation>
    <scope>NUCLEOTIDE SEQUENCE [LARGE SCALE GENOMIC DNA]</scope>
    <source>
        <strain evidence="3">Cb09-40</strain>
    </source>
</reference>
<reference evidence="2 4" key="1">
    <citation type="submission" date="2015-10" db="EMBL/GenBank/DDBJ databases">
        <title>The cercosporin biosynthetic gene cluster was horizontally transferred to several fungal lineages and shown to be expanded in Cercospora beticola based on microsynteny with recipient genomes.</title>
        <authorList>
            <person name="De Jonge R."/>
            <person name="Ebert M.K."/>
            <person name="Suttle J.C."/>
            <person name="Jurick Ii W.M."/>
            <person name="Secor G.A."/>
            <person name="Thomma B.P."/>
            <person name="Van De Peer Y."/>
            <person name="Bolton M.D."/>
        </authorList>
    </citation>
    <scope>NUCLEOTIDE SEQUENCE [LARGE SCALE GENOMIC DNA]</scope>
    <source>
        <strain evidence="2 4">09-40</strain>
    </source>
</reference>
<protein>
    <recommendedName>
        <fullName evidence="6">Sialidase</fullName>
    </recommendedName>
</protein>
<evidence type="ECO:0000313" key="2">
    <source>
        <dbReference type="EMBL" id="PIA98199.1"/>
    </source>
</evidence>
<feature type="compositionally biased region" description="Low complexity" evidence="1">
    <location>
        <begin position="142"/>
        <end position="151"/>
    </location>
</feature>
<evidence type="ECO:0000313" key="5">
    <source>
        <dbReference type="Proteomes" id="UP001302367"/>
    </source>
</evidence>
<keyword evidence="5" id="KW-1185">Reference proteome</keyword>
<dbReference type="AlphaFoldDB" id="A0A2G5I082"/>
<feature type="compositionally biased region" description="Low complexity" evidence="1">
    <location>
        <begin position="227"/>
        <end position="238"/>
    </location>
</feature>
<evidence type="ECO:0000313" key="4">
    <source>
        <dbReference type="Proteomes" id="UP000230605"/>
    </source>
</evidence>
<proteinExistence type="predicted"/>
<dbReference type="EMBL" id="LKMD01000102">
    <property type="protein sequence ID" value="PIA98199.1"/>
    <property type="molecule type" value="Genomic_DNA"/>
</dbReference>
<feature type="region of interest" description="Disordered" evidence="1">
    <location>
        <begin position="80"/>
        <end position="151"/>
    </location>
</feature>
<dbReference type="Proteomes" id="UP000230605">
    <property type="component" value="Chromosome 2"/>
</dbReference>
<evidence type="ECO:0008006" key="6">
    <source>
        <dbReference type="Google" id="ProtNLM"/>
    </source>
</evidence>
<accession>A0A2G5I082</accession>
<feature type="compositionally biased region" description="Polar residues" evidence="1">
    <location>
        <begin position="126"/>
        <end position="140"/>
    </location>
</feature>
<sequence length="594" mass="65520">MDFRHVTPPSEIQICGYDDLSCPGGSASTDGTYFPQDWSPQTTLTAATTPPRSPGIIRENGSRLLPKPRYQDQVIEPSYSRSSAFHSHHRTSSLPVNPDGHQFGPALPRPSVDRRSTSPYAHARTVSVSPQPTSLSNSLGISRPSMSNMRSASSSHISNVRSHSRNMSSSSIDAAMLSRYGYPTYRQSPNAQPLPVSLPASRPPTAMSFLAPIVAPNGQMQSYPNQRRTASPPARPSRLSVEAEVPVPTDVPSPTSTVLDYLTEPNPAPSLIKKITKADTNQVNHFWFDIRNVRPWTDFTVDTISSIPGLLDLLKIDVSMRALPKPGQVNLSPETPAQLAELCAMHHAVKVNAALKVAQGDKHIAMRALRSGPGARQQPEFVANYQSDGEKTIYGDGRGRVVGIVKSYDQWNSGYRNGSPIDKIKYLEHLSHLHRFMREHGTRYGFIMTEIELVCVRAGGPPASSTTDIDNNSNPNIPLFGFLEIGPSVQISASASPNQNVDGSALPLTMTADLALWYLHMLAKEQPFSGQFHWKLEVGGPTALTRRHHLPRDDWMPKVNQQDKRVSKRIRGWTWPDEPLHKRECGNGRARGRR</sequence>
<evidence type="ECO:0000313" key="3">
    <source>
        <dbReference type="EMBL" id="WPA99005.1"/>
    </source>
</evidence>
<feature type="region of interest" description="Disordered" evidence="1">
    <location>
        <begin position="217"/>
        <end position="252"/>
    </location>
</feature>
<dbReference type="EMBL" id="CP134185">
    <property type="protein sequence ID" value="WPA99005.1"/>
    <property type="molecule type" value="Genomic_DNA"/>
</dbReference>
<evidence type="ECO:0000256" key="1">
    <source>
        <dbReference type="SAM" id="MobiDB-lite"/>
    </source>
</evidence>
<organism evidence="2 4">
    <name type="scientific">Cercospora beticola</name>
    <name type="common">Sugarbeet leaf spot fungus</name>
    <dbReference type="NCBI Taxonomy" id="122368"/>
    <lineage>
        <taxon>Eukaryota</taxon>
        <taxon>Fungi</taxon>
        <taxon>Dikarya</taxon>
        <taxon>Ascomycota</taxon>
        <taxon>Pezizomycotina</taxon>
        <taxon>Dothideomycetes</taxon>
        <taxon>Dothideomycetidae</taxon>
        <taxon>Mycosphaerellales</taxon>
        <taxon>Mycosphaerellaceae</taxon>
        <taxon>Cercospora</taxon>
    </lineage>
</organism>
<dbReference type="Proteomes" id="UP001302367">
    <property type="component" value="Chromosome 2"/>
</dbReference>
<name>A0A2G5I082_CERBT</name>